<evidence type="ECO:0000256" key="1">
    <source>
        <dbReference type="ARBA" id="ARBA00004651"/>
    </source>
</evidence>
<dbReference type="PROSITE" id="PS00216">
    <property type="entry name" value="SUGAR_TRANSPORT_1"/>
    <property type="match status" value="1"/>
</dbReference>
<evidence type="ECO:0000256" key="3">
    <source>
        <dbReference type="ARBA" id="ARBA00022448"/>
    </source>
</evidence>
<feature type="transmembrane region" description="Helical" evidence="8">
    <location>
        <begin position="164"/>
        <end position="186"/>
    </location>
</feature>
<feature type="transmembrane region" description="Helical" evidence="8">
    <location>
        <begin position="48"/>
        <end position="66"/>
    </location>
</feature>
<dbReference type="NCBIfam" id="TIGR00710">
    <property type="entry name" value="efflux_Bcr_CflA"/>
    <property type="match status" value="1"/>
</dbReference>
<evidence type="ECO:0000256" key="5">
    <source>
        <dbReference type="ARBA" id="ARBA00022692"/>
    </source>
</evidence>
<feature type="transmembrane region" description="Helical" evidence="8">
    <location>
        <begin position="216"/>
        <end position="240"/>
    </location>
</feature>
<keyword evidence="11" id="KW-1185">Reference proteome</keyword>
<dbReference type="InterPro" id="IPR011701">
    <property type="entry name" value="MFS"/>
</dbReference>
<keyword evidence="7 8" id="KW-0472">Membrane</keyword>
<keyword evidence="5 8" id="KW-0812">Transmembrane</keyword>
<evidence type="ECO:0000256" key="2">
    <source>
        <dbReference type="ARBA" id="ARBA00006236"/>
    </source>
</evidence>
<feature type="transmembrane region" description="Helical" evidence="8">
    <location>
        <begin position="78"/>
        <end position="95"/>
    </location>
</feature>
<dbReference type="CDD" id="cd17320">
    <property type="entry name" value="MFS_MdfA_MDR_like"/>
    <property type="match status" value="1"/>
</dbReference>
<organism evidence="10 11">
    <name type="scientific">Leucobacter rhizosphaerae</name>
    <dbReference type="NCBI Taxonomy" id="2932245"/>
    <lineage>
        <taxon>Bacteria</taxon>
        <taxon>Bacillati</taxon>
        <taxon>Actinomycetota</taxon>
        <taxon>Actinomycetes</taxon>
        <taxon>Micrococcales</taxon>
        <taxon>Microbacteriaceae</taxon>
        <taxon>Leucobacter</taxon>
    </lineage>
</organism>
<dbReference type="EMBL" id="CP095043">
    <property type="protein sequence ID" value="UOQ60157.1"/>
    <property type="molecule type" value="Genomic_DNA"/>
</dbReference>
<keyword evidence="4" id="KW-1003">Cell membrane</keyword>
<dbReference type="InterPro" id="IPR005829">
    <property type="entry name" value="Sugar_transporter_CS"/>
</dbReference>
<evidence type="ECO:0000313" key="11">
    <source>
        <dbReference type="Proteomes" id="UP000831775"/>
    </source>
</evidence>
<comment type="similarity">
    <text evidence="2">Belongs to the major facilitator superfamily. Bcr/CmlA family.</text>
</comment>
<dbReference type="InterPro" id="IPR036259">
    <property type="entry name" value="MFS_trans_sf"/>
</dbReference>
<reference evidence="10 11" key="1">
    <citation type="submission" date="2022-04" db="EMBL/GenBank/DDBJ databases">
        <title>Leucobacter sp. isolated from rhizosphere of onion.</title>
        <authorList>
            <person name="Won M."/>
            <person name="Lee C.-M."/>
            <person name="Woen H.-Y."/>
            <person name="Kwon S.-W."/>
        </authorList>
    </citation>
    <scope>NUCLEOTIDE SEQUENCE [LARGE SCALE GENOMIC DNA]</scope>
    <source>
        <strain evidence="10 11">H25R-14</strain>
    </source>
</reference>
<dbReference type="PANTHER" id="PTHR23502:SF132">
    <property type="entry name" value="POLYAMINE TRANSPORTER 2-RELATED"/>
    <property type="match status" value="1"/>
</dbReference>
<feature type="transmembrane region" description="Helical" evidence="8">
    <location>
        <begin position="136"/>
        <end position="158"/>
    </location>
</feature>
<name>A0ABY4FV63_9MICO</name>
<dbReference type="PANTHER" id="PTHR23502">
    <property type="entry name" value="MAJOR FACILITATOR SUPERFAMILY"/>
    <property type="match status" value="1"/>
</dbReference>
<evidence type="ECO:0000256" key="8">
    <source>
        <dbReference type="SAM" id="Phobius"/>
    </source>
</evidence>
<keyword evidence="6 8" id="KW-1133">Transmembrane helix</keyword>
<evidence type="ECO:0000256" key="4">
    <source>
        <dbReference type="ARBA" id="ARBA00022475"/>
    </source>
</evidence>
<feature type="transmembrane region" description="Helical" evidence="8">
    <location>
        <begin position="282"/>
        <end position="302"/>
    </location>
</feature>
<protein>
    <submittedName>
        <fullName evidence="10">Multidrug effflux MFS transporter</fullName>
    </submittedName>
</protein>
<dbReference type="RefSeq" id="WP_244685555.1">
    <property type="nucleotide sequence ID" value="NZ_CP095043.1"/>
</dbReference>
<dbReference type="PROSITE" id="PS50850">
    <property type="entry name" value="MFS"/>
    <property type="match status" value="1"/>
</dbReference>
<evidence type="ECO:0000256" key="6">
    <source>
        <dbReference type="ARBA" id="ARBA00022989"/>
    </source>
</evidence>
<gene>
    <name evidence="10" type="ORF">MUN76_14120</name>
</gene>
<dbReference type="InterPro" id="IPR020846">
    <property type="entry name" value="MFS_dom"/>
</dbReference>
<dbReference type="Gene3D" id="1.20.1720.10">
    <property type="entry name" value="Multidrug resistance protein D"/>
    <property type="match status" value="1"/>
</dbReference>
<dbReference type="InterPro" id="IPR004812">
    <property type="entry name" value="Efflux_drug-R_Bcr/CmlA"/>
</dbReference>
<keyword evidence="3" id="KW-0813">Transport</keyword>
<feature type="domain" description="Major facilitator superfamily (MFS) profile" evidence="9">
    <location>
        <begin position="12"/>
        <end position="397"/>
    </location>
</feature>
<dbReference type="Pfam" id="PF07690">
    <property type="entry name" value="MFS_1"/>
    <property type="match status" value="1"/>
</dbReference>
<sequence length="398" mass="40998">MRPESPRLTPGLLVVLAVIAAVGPLATDMYLPAFTDIATDLGSNPSSVQLTLTTFMLGLGIGQLFLGPLSDRWGRRGVLIIALAVFAASSIAMTFTPNVEIFIALRTVQGLSGAAGIVLSRAVIADTEKGSAAVRAFSLLAMMVAIAPLIAPLAGGVISEFWGWRGVLAVVAAVTVLMFALACLFVHESLPRDQRHVGGISRTLANFARLIRDRNFLLLMVVVGMAFGTLLAYISASPFVAQVMLGMSPTQFSLAFAVGALSMVAANLLNARFAGRASPIRMLLIGSGLVLLAAVAMTVFATTGTLTAAGFIPSAFVLSGGVALVMANTSAIALGLADFARGSGSALLGASQFLGGSIVSPIVGAWGEHTALPMALTMLTTSAIAIVCVLVVLRSRRV</sequence>
<accession>A0ABY4FV63</accession>
<dbReference type="SUPFAM" id="SSF103473">
    <property type="entry name" value="MFS general substrate transporter"/>
    <property type="match status" value="1"/>
</dbReference>
<feature type="transmembrane region" description="Helical" evidence="8">
    <location>
        <begin position="252"/>
        <end position="270"/>
    </location>
</feature>
<evidence type="ECO:0000256" key="7">
    <source>
        <dbReference type="ARBA" id="ARBA00023136"/>
    </source>
</evidence>
<feature type="transmembrane region" description="Helical" evidence="8">
    <location>
        <begin position="346"/>
        <end position="366"/>
    </location>
</feature>
<evidence type="ECO:0000313" key="10">
    <source>
        <dbReference type="EMBL" id="UOQ60157.1"/>
    </source>
</evidence>
<feature type="transmembrane region" description="Helical" evidence="8">
    <location>
        <begin position="372"/>
        <end position="393"/>
    </location>
</feature>
<evidence type="ECO:0000259" key="9">
    <source>
        <dbReference type="PROSITE" id="PS50850"/>
    </source>
</evidence>
<comment type="subcellular location">
    <subcellularLocation>
        <location evidence="1">Cell membrane</location>
        <topology evidence="1">Multi-pass membrane protein</topology>
    </subcellularLocation>
</comment>
<dbReference type="Proteomes" id="UP000831775">
    <property type="component" value="Chromosome"/>
</dbReference>
<feature type="transmembrane region" description="Helical" evidence="8">
    <location>
        <begin position="308"/>
        <end position="334"/>
    </location>
</feature>
<dbReference type="PRINTS" id="PR01036">
    <property type="entry name" value="TCRTETB"/>
</dbReference>
<feature type="transmembrane region" description="Helical" evidence="8">
    <location>
        <begin position="101"/>
        <end position="124"/>
    </location>
</feature>
<proteinExistence type="inferred from homology"/>